<proteinExistence type="predicted"/>
<evidence type="ECO:0000313" key="3">
    <source>
        <dbReference type="Proteomes" id="UP001175271"/>
    </source>
</evidence>
<dbReference type="EMBL" id="JAUCMV010000003">
    <property type="protein sequence ID" value="KAK0413141.1"/>
    <property type="molecule type" value="Genomic_DNA"/>
</dbReference>
<dbReference type="Proteomes" id="UP001175271">
    <property type="component" value="Unassembled WGS sequence"/>
</dbReference>
<sequence length="79" mass="9111">MAPHPFPQEPDMNAVVYQGVRKMLLVADDMHRMTGYIRDLRNMTVLLGLISIVGGLIFLFVFFKSDRRTTSRRVQSELI</sequence>
<feature type="transmembrane region" description="Helical" evidence="1">
    <location>
        <begin position="43"/>
        <end position="63"/>
    </location>
</feature>
<name>A0AA39HXH7_9BILA</name>
<accession>A0AA39HXH7</accession>
<dbReference type="AlphaFoldDB" id="A0AA39HXH7"/>
<keyword evidence="3" id="KW-1185">Reference proteome</keyword>
<keyword evidence="1" id="KW-1133">Transmembrane helix</keyword>
<comment type="caution">
    <text evidence="2">The sequence shown here is derived from an EMBL/GenBank/DDBJ whole genome shotgun (WGS) entry which is preliminary data.</text>
</comment>
<protein>
    <submittedName>
        <fullName evidence="2">Uncharacterized protein</fullName>
    </submittedName>
</protein>
<reference evidence="2" key="1">
    <citation type="submission" date="2023-06" db="EMBL/GenBank/DDBJ databases">
        <title>Genomic analysis of the entomopathogenic nematode Steinernema hermaphroditum.</title>
        <authorList>
            <person name="Schwarz E.M."/>
            <person name="Heppert J.K."/>
            <person name="Baniya A."/>
            <person name="Schwartz H.T."/>
            <person name="Tan C.-H."/>
            <person name="Antoshechkin I."/>
            <person name="Sternberg P.W."/>
            <person name="Goodrich-Blair H."/>
            <person name="Dillman A.R."/>
        </authorList>
    </citation>
    <scope>NUCLEOTIDE SEQUENCE</scope>
    <source>
        <strain evidence="2">PS9179</strain>
        <tissue evidence="2">Whole animal</tissue>
    </source>
</reference>
<keyword evidence="1" id="KW-0812">Transmembrane</keyword>
<evidence type="ECO:0000256" key="1">
    <source>
        <dbReference type="SAM" id="Phobius"/>
    </source>
</evidence>
<keyword evidence="1" id="KW-0472">Membrane</keyword>
<organism evidence="2 3">
    <name type="scientific">Steinernema hermaphroditum</name>
    <dbReference type="NCBI Taxonomy" id="289476"/>
    <lineage>
        <taxon>Eukaryota</taxon>
        <taxon>Metazoa</taxon>
        <taxon>Ecdysozoa</taxon>
        <taxon>Nematoda</taxon>
        <taxon>Chromadorea</taxon>
        <taxon>Rhabditida</taxon>
        <taxon>Tylenchina</taxon>
        <taxon>Panagrolaimomorpha</taxon>
        <taxon>Strongyloidoidea</taxon>
        <taxon>Steinernematidae</taxon>
        <taxon>Steinernema</taxon>
    </lineage>
</organism>
<evidence type="ECO:0000313" key="2">
    <source>
        <dbReference type="EMBL" id="KAK0413141.1"/>
    </source>
</evidence>
<gene>
    <name evidence="2" type="ORF">QR680_006622</name>
</gene>